<comment type="catalytic activity">
    <reaction evidence="11">
        <text>gamma-L-glutamyl-L-cysteine + glycine + ATP = glutathione + ADP + phosphate + H(+)</text>
        <dbReference type="Rhea" id="RHEA:13557"/>
        <dbReference type="ChEBI" id="CHEBI:15378"/>
        <dbReference type="ChEBI" id="CHEBI:30616"/>
        <dbReference type="ChEBI" id="CHEBI:43474"/>
        <dbReference type="ChEBI" id="CHEBI:57305"/>
        <dbReference type="ChEBI" id="CHEBI:57925"/>
        <dbReference type="ChEBI" id="CHEBI:58173"/>
        <dbReference type="ChEBI" id="CHEBI:456216"/>
        <dbReference type="EC" id="6.3.2.3"/>
    </reaction>
    <physiologicalReaction direction="left-to-right" evidence="11">
        <dbReference type="Rhea" id="RHEA:13558"/>
    </physiologicalReaction>
</comment>
<feature type="binding site" evidence="13">
    <location>
        <position position="145"/>
    </location>
    <ligand>
        <name>ATP</name>
        <dbReference type="ChEBI" id="CHEBI:30616"/>
    </ligand>
</feature>
<feature type="binding site" evidence="13">
    <location>
        <position position="469"/>
    </location>
    <ligand>
        <name>ATP</name>
        <dbReference type="ChEBI" id="CHEBI:30616"/>
    </ligand>
</feature>
<evidence type="ECO:0000256" key="9">
    <source>
        <dbReference type="ARBA" id="ARBA00022840"/>
    </source>
</evidence>
<feature type="binding site" evidence="13">
    <location>
        <begin position="375"/>
        <end position="384"/>
    </location>
    <ligand>
        <name>ATP</name>
        <dbReference type="ChEBI" id="CHEBI:30616"/>
    </ligand>
</feature>
<feature type="binding site" evidence="14">
    <location>
        <position position="147"/>
    </location>
    <ligand>
        <name>Mg(2+)</name>
        <dbReference type="ChEBI" id="CHEBI:18420"/>
    </ligand>
</feature>
<evidence type="ECO:0000256" key="6">
    <source>
        <dbReference type="ARBA" id="ARBA00022684"/>
    </source>
</evidence>
<dbReference type="SMR" id="T2MFL3"/>
<feature type="binding site" evidence="15">
    <location>
        <begin position="149"/>
        <end position="152"/>
    </location>
    <ligand>
        <name>substrate</name>
    </ligand>
</feature>
<dbReference type="Gene3D" id="1.10.1080.10">
    <property type="entry name" value="Glutathione Synthetase, Chain A, domain 3"/>
    <property type="match status" value="1"/>
</dbReference>
<name>T2MFL3_HYDVU</name>
<comment type="pathway">
    <text evidence="1 12">Sulfur metabolism; glutathione biosynthesis; glutathione from L-cysteine and L-glutamate: step 2/2.</text>
</comment>
<dbReference type="InterPro" id="IPR014042">
    <property type="entry name" value="Glutathione_synthase_a-hlx"/>
</dbReference>
<dbReference type="InterPro" id="IPR037013">
    <property type="entry name" value="GSH-S_sub-bd_sf"/>
</dbReference>
<evidence type="ECO:0000256" key="1">
    <source>
        <dbReference type="ARBA" id="ARBA00004965"/>
    </source>
</evidence>
<evidence type="ECO:0000256" key="14">
    <source>
        <dbReference type="PIRSR" id="PIRSR001558-2"/>
    </source>
</evidence>
<keyword evidence="8 12" id="KW-0547">Nucleotide-binding</keyword>
<feature type="binding site" evidence="15">
    <location>
        <begin position="472"/>
        <end position="473"/>
    </location>
    <ligand>
        <name>substrate</name>
    </ligand>
</feature>
<dbReference type="OMA" id="NGLVMYP"/>
<dbReference type="AlphaFoldDB" id="T2MFL3"/>
<evidence type="ECO:0000256" key="3">
    <source>
        <dbReference type="ARBA" id="ARBA00012214"/>
    </source>
</evidence>
<feature type="binding site" evidence="13">
    <location>
        <begin position="408"/>
        <end position="411"/>
    </location>
    <ligand>
        <name>ATP</name>
        <dbReference type="ChEBI" id="CHEBI:30616"/>
    </ligand>
</feature>
<keyword evidence="10 12" id="KW-0460">Magnesium</keyword>
<dbReference type="Gene3D" id="3.30.470.20">
    <property type="entry name" value="ATP-grasp fold, B domain"/>
    <property type="match status" value="1"/>
</dbReference>
<dbReference type="SUPFAM" id="SSF56059">
    <property type="entry name" value="Glutathione synthetase ATP-binding domain-like"/>
    <property type="match status" value="1"/>
</dbReference>
<feature type="binding site" evidence="13">
    <location>
        <position position="463"/>
    </location>
    <ligand>
        <name>ATP</name>
        <dbReference type="ChEBI" id="CHEBI:30616"/>
    </ligand>
</feature>
<dbReference type="EMBL" id="HAAD01004664">
    <property type="protein sequence ID" value="CDG70896.1"/>
    <property type="molecule type" value="mRNA"/>
</dbReference>
<feature type="binding site" evidence="13">
    <location>
        <position position="461"/>
    </location>
    <ligand>
        <name>substrate</name>
    </ligand>
</feature>
<evidence type="ECO:0000313" key="17">
    <source>
        <dbReference type="EMBL" id="CDG70896.1"/>
    </source>
</evidence>
<evidence type="ECO:0000256" key="4">
    <source>
        <dbReference type="ARBA" id="ARBA00020821"/>
    </source>
</evidence>
<feature type="domain" description="Glutathione synthase substrate-binding" evidence="16">
    <location>
        <begin position="208"/>
        <end position="313"/>
    </location>
</feature>
<keyword evidence="9 12" id="KW-0067">ATP-binding</keyword>
<dbReference type="Gene3D" id="3.30.1490.50">
    <property type="match status" value="1"/>
</dbReference>
<keyword evidence="7 12" id="KW-0479">Metal-binding</keyword>
<evidence type="ECO:0000256" key="10">
    <source>
        <dbReference type="ARBA" id="ARBA00022842"/>
    </source>
</evidence>
<feature type="binding site" evidence="14">
    <location>
        <position position="145"/>
    </location>
    <ligand>
        <name>Mg(2+)</name>
        <dbReference type="ChEBI" id="CHEBI:18420"/>
    </ligand>
</feature>
<dbReference type="SUPFAM" id="SSF52440">
    <property type="entry name" value="PreATP-grasp domain"/>
    <property type="match status" value="1"/>
</dbReference>
<protein>
    <recommendedName>
        <fullName evidence="4 12">Glutathione synthetase</fullName>
        <shortName evidence="12">GSH-S</shortName>
        <ecNumber evidence="3 12">6.3.2.3</ecNumber>
    </recommendedName>
</protein>
<dbReference type="Pfam" id="PF03199">
    <property type="entry name" value="GSH_synthase"/>
    <property type="match status" value="1"/>
</dbReference>
<dbReference type="PANTHER" id="PTHR11130:SF0">
    <property type="entry name" value="GLUTATHIONE SYNTHETASE"/>
    <property type="match status" value="1"/>
</dbReference>
<evidence type="ECO:0000256" key="13">
    <source>
        <dbReference type="PIRSR" id="PIRSR001558-1"/>
    </source>
</evidence>
<dbReference type="GO" id="GO:0005524">
    <property type="term" value="F:ATP binding"/>
    <property type="evidence" value="ECO:0007669"/>
    <property type="project" value="UniProtKB-UniRule"/>
</dbReference>
<evidence type="ECO:0000256" key="7">
    <source>
        <dbReference type="ARBA" id="ARBA00022723"/>
    </source>
</evidence>
<feature type="binding site" evidence="13">
    <location>
        <position position="436"/>
    </location>
    <ligand>
        <name>ATP</name>
        <dbReference type="ChEBI" id="CHEBI:30616"/>
    </ligand>
</feature>
<dbReference type="PANTHER" id="PTHR11130">
    <property type="entry name" value="GLUTATHIONE SYNTHETASE"/>
    <property type="match status" value="1"/>
</dbReference>
<dbReference type="GO" id="GO:0005829">
    <property type="term" value="C:cytosol"/>
    <property type="evidence" value="ECO:0007669"/>
    <property type="project" value="TreeGrafter"/>
</dbReference>
<dbReference type="InterPro" id="IPR014049">
    <property type="entry name" value="Glutathione_synthase_N_euk"/>
</dbReference>
<dbReference type="KEGG" id="hmg:100202655"/>
<evidence type="ECO:0000256" key="5">
    <source>
        <dbReference type="ARBA" id="ARBA00022598"/>
    </source>
</evidence>
<dbReference type="GO" id="GO:0000287">
    <property type="term" value="F:magnesium ion binding"/>
    <property type="evidence" value="ECO:0007669"/>
    <property type="project" value="UniProtKB-UniRule"/>
</dbReference>
<dbReference type="GO" id="GO:0043295">
    <property type="term" value="F:glutathione binding"/>
    <property type="evidence" value="ECO:0007669"/>
    <property type="project" value="UniProtKB-UniRule"/>
</dbReference>
<evidence type="ECO:0000259" key="16">
    <source>
        <dbReference type="Pfam" id="PF03199"/>
    </source>
</evidence>
<dbReference type="InterPro" id="IPR005615">
    <property type="entry name" value="Glutathione_synthase"/>
</dbReference>
<dbReference type="Pfam" id="PF03917">
    <property type="entry name" value="GSH_synth_ATP"/>
    <property type="match status" value="1"/>
</dbReference>
<dbReference type="InterPro" id="IPR004887">
    <property type="entry name" value="GSH_synth_subst-bd"/>
</dbReference>
<feature type="binding site" evidence="13">
    <location>
        <position position="317"/>
    </location>
    <ligand>
        <name>ATP</name>
        <dbReference type="ChEBI" id="CHEBI:30616"/>
    </ligand>
</feature>
<comment type="cofactor">
    <cofactor evidence="12 14">
        <name>Mg(2+)</name>
        <dbReference type="ChEBI" id="CHEBI:18420"/>
    </cofactor>
    <text evidence="12 14">Binds 1 Mg(2+) ion per subunit.</text>
</comment>
<dbReference type="GO" id="GO:0004363">
    <property type="term" value="F:glutathione synthase activity"/>
    <property type="evidence" value="ECO:0007669"/>
    <property type="project" value="UniProtKB-UniRule"/>
</dbReference>
<gene>
    <name evidence="17" type="primary">GSS</name>
</gene>
<evidence type="ECO:0000256" key="11">
    <source>
        <dbReference type="ARBA" id="ARBA00048871"/>
    </source>
</evidence>
<evidence type="ECO:0000256" key="15">
    <source>
        <dbReference type="PIRSR" id="PIRSR001558-3"/>
    </source>
</evidence>
<dbReference type="Gene3D" id="3.30.1490.80">
    <property type="match status" value="1"/>
</dbReference>
<keyword evidence="6 12" id="KW-0317">Glutathione biosynthesis</keyword>
<dbReference type="PIRSF" id="PIRSF001558">
    <property type="entry name" value="GSHase"/>
    <property type="match status" value="1"/>
</dbReference>
<feature type="binding site" evidence="13">
    <location>
        <position position="386"/>
    </location>
    <ligand>
        <name>ATP</name>
        <dbReference type="ChEBI" id="CHEBI:30616"/>
    </ligand>
</feature>
<feature type="binding site" evidence="14">
    <location>
        <position position="379"/>
    </location>
    <ligand>
        <name>Mg(2+)</name>
        <dbReference type="ChEBI" id="CHEBI:18420"/>
    </ligand>
</feature>
<feature type="binding site" evidence="13">
    <location>
        <position position="121"/>
    </location>
    <ligand>
        <name>substrate</name>
    </ligand>
</feature>
<organism evidence="17">
    <name type="scientific">Hydra vulgaris</name>
    <name type="common">Hydra</name>
    <name type="synonym">Hydra attenuata</name>
    <dbReference type="NCBI Taxonomy" id="6087"/>
    <lineage>
        <taxon>Eukaryota</taxon>
        <taxon>Metazoa</taxon>
        <taxon>Cnidaria</taxon>
        <taxon>Hydrozoa</taxon>
        <taxon>Hydroidolina</taxon>
        <taxon>Anthoathecata</taxon>
        <taxon>Aplanulata</taxon>
        <taxon>Hydridae</taxon>
        <taxon>Hydra</taxon>
    </lineage>
</organism>
<evidence type="ECO:0000256" key="2">
    <source>
        <dbReference type="ARBA" id="ARBA00010385"/>
    </source>
</evidence>
<dbReference type="UniPathway" id="UPA00142">
    <property type="reaction ID" value="UER00210"/>
</dbReference>
<dbReference type="Gene3D" id="3.40.50.1760">
    <property type="entry name" value="Glutathione synthase, substrate-binding domain superfamily, eukaryotic"/>
    <property type="match status" value="1"/>
</dbReference>
<dbReference type="NCBIfam" id="TIGR01986">
    <property type="entry name" value="glut_syn_euk"/>
    <property type="match status" value="1"/>
</dbReference>
<evidence type="ECO:0000256" key="12">
    <source>
        <dbReference type="PIRNR" id="PIRNR001558"/>
    </source>
</evidence>
<dbReference type="EC" id="6.3.2.3" evidence="3 12"/>
<sequence length="485" mass="55551">MDVYENLKLDEAEINELADTAKDWVTLHGMIMRNNNDRKLLNYAPFMLFPSPFPRYLYEEAFSVQADLQELVYKASCDHEFIYNALKSVIVHDEFTRKQFEIYDQVRKEGIKQKYVFNITRSDYMINELKNPEENERLYNIKQIEMNMIAASFGGLGSFVEKLHRYMCDVMGESAPFKKDQVATNSAIINLGKGMAKLWKIYDKEDSVVIFVVQNGERNRFDQRLLEYNFQESVQQLGAKKHVPVLFRSLEQIHKYGKINDDRTCFVEGQEVALFYFRATYTPNDYTSPECWEARLMIERSTAAKCPSMAENLIGTKKVQQVFAEPGIVERFVNNPEVVKKIRKTFAGLYSLDETSEGDAAAEMALGNPSHYVLKPQREGGGNNMYDSDMVDELKRVTATERSQYILMERIQPPSVKNYMVHVNFDRAQLTDTVTELGIFGVLIAVDGVIVHNEPAGHLMRTKSKDQKDGGVAAGVAVLDTPYLI</sequence>
<keyword evidence="5 12" id="KW-0436">Ligase</keyword>
<evidence type="ECO:0000256" key="8">
    <source>
        <dbReference type="ARBA" id="ARBA00022741"/>
    </source>
</evidence>
<dbReference type="OrthoDB" id="2020073at2759"/>
<feature type="binding site" evidence="15">
    <location>
        <begin position="217"/>
        <end position="219"/>
    </location>
    <ligand>
        <name>substrate</name>
    </ligand>
</feature>
<feature type="binding site" evidence="15">
    <location>
        <begin position="278"/>
        <end position="281"/>
    </location>
    <ligand>
        <name>substrate</name>
    </ligand>
</feature>
<dbReference type="FunFam" id="3.30.1490.50:FF:000002">
    <property type="entry name" value="Glutathione synthetase"/>
    <property type="match status" value="1"/>
</dbReference>
<dbReference type="InterPro" id="IPR016185">
    <property type="entry name" value="PreATP-grasp_dom_sf"/>
</dbReference>
<comment type="similarity">
    <text evidence="2 12">Belongs to the eukaryotic GSH synthase family.</text>
</comment>
<reference evidence="17" key="1">
    <citation type="journal article" date="2013" name="Genome Biol. Evol.">
        <title>Punctuated emergences of genetic and phenotypic innovations in eumetazoan, bilaterian, euteleostome, and hominidae ancestors.</title>
        <authorList>
            <person name="Wenger Y."/>
            <person name="Galliot B."/>
        </authorList>
    </citation>
    <scope>NUCLEOTIDE SEQUENCE</scope>
    <source>
        <tissue evidence="17">Whole animals</tissue>
    </source>
</reference>
<accession>T2MFL3</accession>
<feature type="binding site" evidence="13">
    <location>
        <position position="223"/>
    </location>
    <ligand>
        <name>substrate</name>
    </ligand>
</feature>
<proteinExistence type="evidence at transcript level"/>
<dbReference type="InterPro" id="IPR014709">
    <property type="entry name" value="Glutathione_synthase_C_euk"/>
</dbReference>